<evidence type="ECO:0000256" key="1">
    <source>
        <dbReference type="SAM" id="SignalP"/>
    </source>
</evidence>
<accession>A0A7S1AYV4</accession>
<dbReference type="AlphaFoldDB" id="A0A7S1AYV4"/>
<feature type="signal peptide" evidence="1">
    <location>
        <begin position="1"/>
        <end position="18"/>
    </location>
</feature>
<feature type="chain" id="PRO_5031036203" evidence="1">
    <location>
        <begin position="19"/>
        <end position="123"/>
    </location>
</feature>
<gene>
    <name evidence="2" type="ORF">NSCI0253_LOCUS43878</name>
</gene>
<organism evidence="2">
    <name type="scientific">Noctiluca scintillans</name>
    <name type="common">Sea sparkle</name>
    <name type="synonym">Red tide dinoflagellate</name>
    <dbReference type="NCBI Taxonomy" id="2966"/>
    <lineage>
        <taxon>Eukaryota</taxon>
        <taxon>Sar</taxon>
        <taxon>Alveolata</taxon>
        <taxon>Dinophyceae</taxon>
        <taxon>Noctilucales</taxon>
        <taxon>Noctilucaceae</taxon>
        <taxon>Noctiluca</taxon>
    </lineage>
</organism>
<reference evidence="2" key="1">
    <citation type="submission" date="2021-01" db="EMBL/GenBank/DDBJ databases">
        <authorList>
            <person name="Corre E."/>
            <person name="Pelletier E."/>
            <person name="Niang G."/>
            <person name="Scheremetjew M."/>
            <person name="Finn R."/>
            <person name="Kale V."/>
            <person name="Holt S."/>
            <person name="Cochrane G."/>
            <person name="Meng A."/>
            <person name="Brown T."/>
            <person name="Cohen L."/>
        </authorList>
    </citation>
    <scope>NUCLEOTIDE SEQUENCE</scope>
</reference>
<keyword evidence="1" id="KW-0732">Signal</keyword>
<dbReference type="EMBL" id="HBFQ01061902">
    <property type="protein sequence ID" value="CAD8869522.1"/>
    <property type="molecule type" value="Transcribed_RNA"/>
</dbReference>
<evidence type="ECO:0000313" key="2">
    <source>
        <dbReference type="EMBL" id="CAD8869522.1"/>
    </source>
</evidence>
<name>A0A7S1AYV4_NOCSC</name>
<sequence>MAQVSLHFWRVCLHTCVAMGCCATKTVETTKMVQTTKNTGNACNRIAAKYAVGGAAVGFIGGGVAMDHFADASVVDVGGEVLIAAAQDVAQTVTDVCELVTEEAVDWVGDAVGDAGDVILALF</sequence>
<protein>
    <submittedName>
        <fullName evidence="2">Uncharacterized protein</fullName>
    </submittedName>
</protein>
<proteinExistence type="predicted"/>